<accession>A0ABT1MPY0</accession>
<evidence type="ECO:0000256" key="9">
    <source>
        <dbReference type="ARBA" id="ARBA00023014"/>
    </source>
</evidence>
<feature type="domain" description="ETF-QO/FixX C-terminal" evidence="12">
    <location>
        <begin position="448"/>
        <end position="548"/>
    </location>
</feature>
<dbReference type="InterPro" id="IPR049398">
    <property type="entry name" value="ETF-QO/FixC_UQ-bd"/>
</dbReference>
<dbReference type="SUPFAM" id="SSF51905">
    <property type="entry name" value="FAD/NAD(P)-binding domain"/>
    <property type="match status" value="1"/>
</dbReference>
<dbReference type="SUPFAM" id="SSF54373">
    <property type="entry name" value="FAD-linked reductases, C-terminal domain"/>
    <property type="match status" value="1"/>
</dbReference>
<name>A0ABT1MPY0_9RHOB</name>
<organism evidence="14 15">
    <name type="scientific">Paracoccus albicereus</name>
    <dbReference type="NCBI Taxonomy" id="2922394"/>
    <lineage>
        <taxon>Bacteria</taxon>
        <taxon>Pseudomonadati</taxon>
        <taxon>Pseudomonadota</taxon>
        <taxon>Alphaproteobacteria</taxon>
        <taxon>Rhodobacterales</taxon>
        <taxon>Paracoccaceae</taxon>
        <taxon>Paracoccus</taxon>
    </lineage>
</organism>
<comment type="cofactor">
    <cofactor evidence="1 11">
        <name>FAD</name>
        <dbReference type="ChEBI" id="CHEBI:57692"/>
    </cofactor>
</comment>
<keyword evidence="3 11" id="KW-0285">Flavoprotein</keyword>
<evidence type="ECO:0000256" key="3">
    <source>
        <dbReference type="ARBA" id="ARBA00022630"/>
    </source>
</evidence>
<dbReference type="InterPro" id="IPR036188">
    <property type="entry name" value="FAD/NAD-bd_sf"/>
</dbReference>
<dbReference type="RefSeq" id="WP_255327964.1">
    <property type="nucleotide sequence ID" value="NZ_JAKZEU010000001.1"/>
</dbReference>
<evidence type="ECO:0000256" key="4">
    <source>
        <dbReference type="ARBA" id="ARBA00022723"/>
    </source>
</evidence>
<dbReference type="Pfam" id="PF05187">
    <property type="entry name" value="Fer4_ETF_QO"/>
    <property type="match status" value="1"/>
</dbReference>
<dbReference type="EMBL" id="JAKZEU010000001">
    <property type="protein sequence ID" value="MCQ0969001.1"/>
    <property type="molecule type" value="Genomic_DNA"/>
</dbReference>
<proteinExistence type="predicted"/>
<comment type="caution">
    <text evidence="14">The sequence shown here is derived from an EMBL/GenBank/DDBJ whole genome shotgun (WGS) entry which is preliminary data.</text>
</comment>
<dbReference type="Gene3D" id="3.50.50.60">
    <property type="entry name" value="FAD/NAD(P)-binding domain"/>
    <property type="match status" value="1"/>
</dbReference>
<evidence type="ECO:0000256" key="6">
    <source>
        <dbReference type="ARBA" id="ARBA00022982"/>
    </source>
</evidence>
<dbReference type="InterPro" id="IPR007859">
    <property type="entry name" value="ETF-QO/FixX_C"/>
</dbReference>
<dbReference type="SUPFAM" id="SSF54862">
    <property type="entry name" value="4Fe-4S ferredoxins"/>
    <property type="match status" value="1"/>
</dbReference>
<dbReference type="Proteomes" id="UP001203945">
    <property type="component" value="Unassembled WGS sequence"/>
</dbReference>
<keyword evidence="8 11" id="KW-0408">Iron</keyword>
<keyword evidence="10 11" id="KW-0830">Ubiquinone</keyword>
<keyword evidence="6 11" id="KW-0249">Electron transport</keyword>
<evidence type="ECO:0000256" key="8">
    <source>
        <dbReference type="ARBA" id="ARBA00023004"/>
    </source>
</evidence>
<evidence type="ECO:0000313" key="14">
    <source>
        <dbReference type="EMBL" id="MCQ0969001.1"/>
    </source>
</evidence>
<dbReference type="Gene3D" id="3.30.70.20">
    <property type="match status" value="1"/>
</dbReference>
<evidence type="ECO:0000259" key="12">
    <source>
        <dbReference type="Pfam" id="PF05187"/>
    </source>
</evidence>
<geneLocation type="plasmid" evidence="14">
    <name>unnamed1</name>
</geneLocation>
<dbReference type="InterPro" id="IPR040156">
    <property type="entry name" value="ETF-QO"/>
</dbReference>
<sequence length="551" mass="59583">MTDEAAISRESMEYDVVIVGGGPAGLSAAIRLKQIDPEISVVVLEKGSEIGAHILSGAVLDPSGLDQLIPDWREKGAPVTTEVTDDNFFVLGEAGEVRVPNWPMPPLMSNHGNYIVSMGNVCRWLAEQAEALEVEIFPGMAASAVVWDGDRVKGVVAGEMGLNADGTPGPQYEPGMELHGKYVFIAEGVRGSLAKEIMARLNLSDGHDPQKFGLGMKEIWEVSPEKFQQGRVVHTMGWPLGKNAGGGSFIYHFENNQVLVGFVVHLNYQNPYVNPYLEFQRFKHHPMVADLLEGGKRVAYGARAISEGGWQSIPQLSFDGGVLLGCSAGLVNVPRIKGNHNAMLSGIEAADAAAAALKDGREGDRLATYDDAVRGGAIGKDLSRVRNVKPIWSKMGLWASLALGGFDMWVANLTGWNPLGTWSHGKSDAAATGKAADYTPIAYPKPDGKLSFDRLTNVSFSFTNHEESQPCHLKLRDPSIPIGVNLPVYAEPAQRYCPAAVYEVVEEGGEERFVINFQNCVHCKTCDIKDPSQNIVWTTPQGGDGPNYPNM</sequence>
<evidence type="ECO:0000256" key="5">
    <source>
        <dbReference type="ARBA" id="ARBA00022827"/>
    </source>
</evidence>
<keyword evidence="14" id="KW-0614">Plasmid</keyword>
<evidence type="ECO:0000256" key="10">
    <source>
        <dbReference type="ARBA" id="ARBA00023075"/>
    </source>
</evidence>
<comment type="cofactor">
    <cofactor evidence="11">
        <name>[4Fe-4S] cluster</name>
        <dbReference type="ChEBI" id="CHEBI:49883"/>
    </cofactor>
    <text evidence="11">Binds 1 [4Fe-4S] cluster.</text>
</comment>
<dbReference type="Pfam" id="PF13450">
    <property type="entry name" value="NAD_binding_8"/>
    <property type="match status" value="1"/>
</dbReference>
<keyword evidence="9 11" id="KW-0411">Iron-sulfur</keyword>
<dbReference type="PANTHER" id="PTHR10617:SF107">
    <property type="entry name" value="ELECTRON TRANSFER FLAVOPROTEIN-UBIQUINONE OXIDOREDUCTASE, MITOCHONDRIAL"/>
    <property type="match status" value="1"/>
</dbReference>
<gene>
    <name evidence="14" type="ORF">MLD63_00945</name>
</gene>
<dbReference type="EC" id="1.5.5.1" evidence="11"/>
<keyword evidence="4 11" id="KW-0479">Metal-binding</keyword>
<protein>
    <recommendedName>
        <fullName evidence="11">Electron transfer flavoprotein-ubiquinone oxidoreductase</fullName>
        <shortName evidence="11">ETF-QO</shortName>
        <ecNumber evidence="11">1.5.5.1</ecNumber>
    </recommendedName>
</protein>
<comment type="function">
    <text evidence="11">Accepts electrons from ETF and reduces ubiquinone.</text>
</comment>
<evidence type="ECO:0000256" key="11">
    <source>
        <dbReference type="RuleBase" id="RU366068"/>
    </source>
</evidence>
<keyword evidence="15" id="KW-1185">Reference proteome</keyword>
<dbReference type="Gene3D" id="3.30.9.90">
    <property type="match status" value="1"/>
</dbReference>
<evidence type="ECO:0000256" key="7">
    <source>
        <dbReference type="ARBA" id="ARBA00023002"/>
    </source>
</evidence>
<reference evidence="14 15" key="1">
    <citation type="submission" date="2022-03" db="EMBL/GenBank/DDBJ databases">
        <authorList>
            <person name="He Y."/>
        </authorList>
    </citation>
    <scope>NUCLEOTIDE SEQUENCE [LARGE SCALE GENOMIC DNA]</scope>
    <source>
        <strain evidence="14 15">TK19116</strain>
        <plasmid evidence="14">unnamed1</plasmid>
    </source>
</reference>
<comment type="catalytic activity">
    <reaction evidence="11">
        <text>a ubiquinone + reduced [electron-transfer flavoprotein] = a ubiquinol + oxidized [electron-transfer flavoprotein] + H(+)</text>
        <dbReference type="Rhea" id="RHEA:24052"/>
        <dbReference type="Rhea" id="RHEA-COMP:9565"/>
        <dbReference type="Rhea" id="RHEA-COMP:9566"/>
        <dbReference type="Rhea" id="RHEA-COMP:10685"/>
        <dbReference type="Rhea" id="RHEA-COMP:10686"/>
        <dbReference type="ChEBI" id="CHEBI:15378"/>
        <dbReference type="ChEBI" id="CHEBI:16389"/>
        <dbReference type="ChEBI" id="CHEBI:17976"/>
        <dbReference type="ChEBI" id="CHEBI:57692"/>
        <dbReference type="ChEBI" id="CHEBI:58307"/>
        <dbReference type="EC" id="1.5.5.1"/>
    </reaction>
</comment>
<evidence type="ECO:0000256" key="1">
    <source>
        <dbReference type="ARBA" id="ARBA00001974"/>
    </source>
</evidence>
<keyword evidence="5 11" id="KW-0274">FAD</keyword>
<evidence type="ECO:0000259" key="13">
    <source>
        <dbReference type="Pfam" id="PF21162"/>
    </source>
</evidence>
<evidence type="ECO:0000313" key="15">
    <source>
        <dbReference type="Proteomes" id="UP001203945"/>
    </source>
</evidence>
<feature type="domain" description="ETF-QO/FixC ubiquinone-binding" evidence="13">
    <location>
        <begin position="212"/>
        <end position="305"/>
    </location>
</feature>
<dbReference type="PRINTS" id="PR00420">
    <property type="entry name" value="RNGMNOXGNASE"/>
</dbReference>
<keyword evidence="2 11" id="KW-0813">Transport</keyword>
<dbReference type="Pfam" id="PF21162">
    <property type="entry name" value="ETFQO_UQ-bd"/>
    <property type="match status" value="1"/>
</dbReference>
<keyword evidence="7 11" id="KW-0560">Oxidoreductase</keyword>
<evidence type="ECO:0000256" key="2">
    <source>
        <dbReference type="ARBA" id="ARBA00022448"/>
    </source>
</evidence>
<dbReference type="PANTHER" id="PTHR10617">
    <property type="entry name" value="ELECTRON TRANSFER FLAVOPROTEIN-UBIQUINONE OXIDOREDUCTASE"/>
    <property type="match status" value="1"/>
</dbReference>